<reference evidence="24 25" key="2">
    <citation type="submission" date="2018-11" db="EMBL/GenBank/DDBJ databases">
        <authorList>
            <consortium name="Pathogen Informatics"/>
        </authorList>
    </citation>
    <scope>NUCLEOTIDE SEQUENCE [LARGE SCALE GENOMIC DNA]</scope>
</reference>
<dbReference type="InterPro" id="IPR017441">
    <property type="entry name" value="Protein_kinase_ATP_BS"/>
</dbReference>
<evidence type="ECO:0000256" key="16">
    <source>
        <dbReference type="ARBA" id="ARBA00023242"/>
    </source>
</evidence>
<dbReference type="InterPro" id="IPR011009">
    <property type="entry name" value="Kinase-like_dom_sf"/>
</dbReference>
<dbReference type="GO" id="GO:0000776">
    <property type="term" value="C:kinetochore"/>
    <property type="evidence" value="ECO:0007669"/>
    <property type="project" value="TreeGrafter"/>
</dbReference>
<evidence type="ECO:0000256" key="7">
    <source>
        <dbReference type="ARBA" id="ARBA00022553"/>
    </source>
</evidence>
<dbReference type="GO" id="GO:0030496">
    <property type="term" value="C:midbody"/>
    <property type="evidence" value="ECO:0007669"/>
    <property type="project" value="UniProtKB-SubCell"/>
</dbReference>
<comment type="catalytic activity">
    <reaction evidence="18 21">
        <text>L-threonyl-[protein] + ATP = O-phospho-L-threonyl-[protein] + ADP + H(+)</text>
        <dbReference type="Rhea" id="RHEA:46608"/>
        <dbReference type="Rhea" id="RHEA-COMP:11060"/>
        <dbReference type="Rhea" id="RHEA-COMP:11605"/>
        <dbReference type="ChEBI" id="CHEBI:15378"/>
        <dbReference type="ChEBI" id="CHEBI:30013"/>
        <dbReference type="ChEBI" id="CHEBI:30616"/>
        <dbReference type="ChEBI" id="CHEBI:61977"/>
        <dbReference type="ChEBI" id="CHEBI:456216"/>
        <dbReference type="EC" id="2.7.11.21"/>
    </reaction>
</comment>
<dbReference type="Gene3D" id="3.30.200.20">
    <property type="entry name" value="Phosphorylase Kinase, domain 1"/>
    <property type="match status" value="1"/>
</dbReference>
<dbReference type="InterPro" id="IPR033695">
    <property type="entry name" value="POLO_box_2"/>
</dbReference>
<keyword evidence="11 20" id="KW-0547">Nucleotide-binding</keyword>
<keyword evidence="17" id="KW-0131">Cell cycle</keyword>
<evidence type="ECO:0000256" key="6">
    <source>
        <dbReference type="ARBA" id="ARBA00022527"/>
    </source>
</evidence>
<evidence type="ECO:0000256" key="10">
    <source>
        <dbReference type="ARBA" id="ARBA00022737"/>
    </source>
</evidence>
<evidence type="ECO:0000256" key="4">
    <source>
        <dbReference type="ARBA" id="ARBA00004300"/>
    </source>
</evidence>
<evidence type="ECO:0000259" key="23">
    <source>
        <dbReference type="PROSITE" id="PS50078"/>
    </source>
</evidence>
<keyword evidence="6 21" id="KW-0723">Serine/threonine-protein kinase</keyword>
<dbReference type="GO" id="GO:0005634">
    <property type="term" value="C:nucleus"/>
    <property type="evidence" value="ECO:0007669"/>
    <property type="project" value="UniProtKB-SubCell"/>
</dbReference>
<feature type="binding site" evidence="20">
    <location>
        <position position="53"/>
    </location>
    <ligand>
        <name>ATP</name>
        <dbReference type="ChEBI" id="CHEBI:30616"/>
    </ligand>
</feature>
<keyword evidence="25" id="KW-1185">Reference proteome</keyword>
<dbReference type="PROSITE" id="PS50011">
    <property type="entry name" value="PROTEIN_KINASE_DOM"/>
    <property type="match status" value="1"/>
</dbReference>
<evidence type="ECO:0000256" key="8">
    <source>
        <dbReference type="ARBA" id="ARBA00022618"/>
    </source>
</evidence>
<dbReference type="FunFam" id="3.30.200.20:FF:000284">
    <property type="entry name" value="Serine/threonine-protein kinase PLK"/>
    <property type="match status" value="1"/>
</dbReference>
<evidence type="ECO:0000256" key="18">
    <source>
        <dbReference type="ARBA" id="ARBA00047802"/>
    </source>
</evidence>
<dbReference type="SUPFAM" id="SSF82615">
    <property type="entry name" value="Polo-box domain"/>
    <property type="match status" value="2"/>
</dbReference>
<dbReference type="InterPro" id="IPR033701">
    <property type="entry name" value="POLO_box_1"/>
</dbReference>
<keyword evidence="8" id="KW-0132">Cell division</keyword>
<evidence type="ECO:0000256" key="15">
    <source>
        <dbReference type="ARBA" id="ARBA00023212"/>
    </source>
</evidence>
<organism evidence="26">
    <name type="scientific">Anisakis simplex</name>
    <name type="common">Herring worm</name>
    <dbReference type="NCBI Taxonomy" id="6269"/>
    <lineage>
        <taxon>Eukaryota</taxon>
        <taxon>Metazoa</taxon>
        <taxon>Ecdysozoa</taxon>
        <taxon>Nematoda</taxon>
        <taxon>Chromadorea</taxon>
        <taxon>Rhabditida</taxon>
        <taxon>Spirurina</taxon>
        <taxon>Ascaridomorpha</taxon>
        <taxon>Ascaridoidea</taxon>
        <taxon>Anisakidae</taxon>
        <taxon>Anisakis</taxon>
        <taxon>Anisakis simplex complex</taxon>
    </lineage>
</organism>
<dbReference type="AlphaFoldDB" id="A0A0M3JR45"/>
<keyword evidence="16" id="KW-0539">Nucleus</keyword>
<feature type="domain" description="POLO box" evidence="23">
    <location>
        <begin position="506"/>
        <end position="588"/>
    </location>
</feature>
<dbReference type="GO" id="GO:0007052">
    <property type="term" value="P:mitotic spindle organization"/>
    <property type="evidence" value="ECO:0007669"/>
    <property type="project" value="TreeGrafter"/>
</dbReference>
<dbReference type="Pfam" id="PF00069">
    <property type="entry name" value="Pkinase"/>
    <property type="match status" value="1"/>
</dbReference>
<gene>
    <name evidence="24" type="ORF">ASIM_LOCUS9911</name>
</gene>
<evidence type="ECO:0000256" key="1">
    <source>
        <dbReference type="ARBA" id="ARBA00004123"/>
    </source>
</evidence>
<reference evidence="26" key="1">
    <citation type="submission" date="2017-02" db="UniProtKB">
        <authorList>
            <consortium name="WormBaseParasite"/>
        </authorList>
    </citation>
    <scope>IDENTIFICATION</scope>
</reference>
<dbReference type="OrthoDB" id="408964at2759"/>
<keyword evidence="5" id="KW-0963">Cytoplasm</keyword>
<dbReference type="CDD" id="cd13117">
    <property type="entry name" value="POLO_box_2"/>
    <property type="match status" value="1"/>
</dbReference>
<evidence type="ECO:0000256" key="21">
    <source>
        <dbReference type="RuleBase" id="RU361162"/>
    </source>
</evidence>
<dbReference type="SUPFAM" id="SSF56112">
    <property type="entry name" value="Protein kinase-like (PK-like)"/>
    <property type="match status" value="1"/>
</dbReference>
<dbReference type="Gene3D" id="1.10.510.10">
    <property type="entry name" value="Transferase(Phosphotransferase) domain 1"/>
    <property type="match status" value="1"/>
</dbReference>
<dbReference type="InterPro" id="IPR008271">
    <property type="entry name" value="Ser/Thr_kinase_AS"/>
</dbReference>
<evidence type="ECO:0000256" key="20">
    <source>
        <dbReference type="PROSITE-ProRule" id="PRU10141"/>
    </source>
</evidence>
<evidence type="ECO:0000256" key="5">
    <source>
        <dbReference type="ARBA" id="ARBA00022490"/>
    </source>
</evidence>
<dbReference type="WBParaSite" id="ASIM_0001018001-mRNA-1">
    <property type="protein sequence ID" value="ASIM_0001018001-mRNA-1"/>
    <property type="gene ID" value="ASIM_0001018001"/>
</dbReference>
<keyword evidence="12" id="KW-0498">Mitosis</keyword>
<dbReference type="FunFam" id="1.10.510.10:FF:000727">
    <property type="entry name" value="Serine/threonine-protein kinase PLK"/>
    <property type="match status" value="1"/>
</dbReference>
<proteinExistence type="inferred from homology"/>
<sequence length="623" mass="71250">MGDRKALLKEIPDVVRNPQSGKQFAKGRFLGKGGFARCYELMDTETRIVYAGKIVSKTLLTKKHQREKMSQEIQIHRMLSHPHVVRLDGYFEDPDNVYVLLELCSRRSLMELHKRRRAVTEPEARYFTNHVVMACIYLHDKKIIHRDLKLGNLFLNDDMEVKIGDFGLATMVEFDGERKKTLCGTPNYIAPEMLGKKGHSYEVDIWAIGCILYTLLVGKPPFETLSLKETYQKIKENSYVIPCRISADAKHLIERLLAPDPSARPNIHEVAAFDFFTKGYLPARLPTSCLTMAPKFTSNQLVSQDRRVVDSSDKIRKPISPRQQARQDMLAAPLRTLNTVPESQIVPPRRATGDERNEAACGDVPSDCYLSELYTQINEIVKRRPSDRAVLQEDEAEDPAAIPVFWVSKWVDYSDKYGLGYQLCDNSVGVVFNDNTKLVLDAAGKQVQYMERDNTEQYYTINVYAKELTKKMTLLEYFRNYMNDHLQKTGANMVVREGDELARLPCLRSWFRTRSAIVLHMSNGTLQINFFQDHTKLIVCPLIGAATYIDPDRNFHVYKFDLIEKYGCPRDVYTRLKYARTMIERLLSQSTNARPGSLSTADARIAPKASLQSNVQLPVNAPR</sequence>
<comment type="catalytic activity">
    <reaction evidence="19">
        <text>L-seryl-[protein] + ATP = O-phospho-L-seryl-[protein] + ADP + H(+)</text>
        <dbReference type="Rhea" id="RHEA:17989"/>
        <dbReference type="Rhea" id="RHEA-COMP:9863"/>
        <dbReference type="Rhea" id="RHEA-COMP:11604"/>
        <dbReference type="ChEBI" id="CHEBI:15378"/>
        <dbReference type="ChEBI" id="CHEBI:29999"/>
        <dbReference type="ChEBI" id="CHEBI:30616"/>
        <dbReference type="ChEBI" id="CHEBI:83421"/>
        <dbReference type="ChEBI" id="CHEBI:456216"/>
        <dbReference type="EC" id="2.7.11.21"/>
    </reaction>
</comment>
<dbReference type="PROSITE" id="PS50078">
    <property type="entry name" value="POLO_BOX"/>
    <property type="match status" value="2"/>
</dbReference>
<evidence type="ECO:0000313" key="26">
    <source>
        <dbReference type="WBParaSite" id="ASIM_0001018001-mRNA-1"/>
    </source>
</evidence>
<feature type="domain" description="Protein kinase" evidence="22">
    <location>
        <begin position="24"/>
        <end position="276"/>
    </location>
</feature>
<dbReference type="FunFam" id="3.30.1120.30:FF:000001">
    <property type="entry name" value="Serine/threonine-protein kinase PLK"/>
    <property type="match status" value="1"/>
</dbReference>
<dbReference type="SMART" id="SM00220">
    <property type="entry name" value="S_TKc"/>
    <property type="match status" value="1"/>
</dbReference>
<evidence type="ECO:0000259" key="22">
    <source>
        <dbReference type="PROSITE" id="PS50011"/>
    </source>
</evidence>
<comment type="subcellular location">
    <subcellularLocation>
        <location evidence="4">Cytoplasm</location>
        <location evidence="4">Cytoskeleton</location>
        <location evidence="4">Microtubule organizing center</location>
        <location evidence="4">Centrosome</location>
    </subcellularLocation>
    <subcellularLocation>
        <location evidence="2">Cytoplasm</location>
        <location evidence="2">Cytoskeleton</location>
        <location evidence="2">Spindle</location>
    </subcellularLocation>
    <subcellularLocation>
        <location evidence="3">Midbody</location>
    </subcellularLocation>
    <subcellularLocation>
        <location evidence="1">Nucleus</location>
    </subcellularLocation>
</comment>
<evidence type="ECO:0000256" key="12">
    <source>
        <dbReference type="ARBA" id="ARBA00022776"/>
    </source>
</evidence>
<dbReference type="GO" id="GO:0005524">
    <property type="term" value="F:ATP binding"/>
    <property type="evidence" value="ECO:0007669"/>
    <property type="project" value="UniProtKB-UniRule"/>
</dbReference>
<keyword evidence="10" id="KW-0677">Repeat</keyword>
<dbReference type="CDD" id="cd14099">
    <property type="entry name" value="STKc_PLK"/>
    <property type="match status" value="1"/>
</dbReference>
<keyword evidence="14 20" id="KW-0067">ATP-binding</keyword>
<dbReference type="EMBL" id="UYRR01030976">
    <property type="protein sequence ID" value="VDK42027.1"/>
    <property type="molecule type" value="Genomic_DNA"/>
</dbReference>
<dbReference type="InterPro" id="IPR000959">
    <property type="entry name" value="POLO_box_dom"/>
</dbReference>
<dbReference type="GO" id="GO:0000922">
    <property type="term" value="C:spindle pole"/>
    <property type="evidence" value="ECO:0007669"/>
    <property type="project" value="TreeGrafter"/>
</dbReference>
<dbReference type="CDD" id="cd13118">
    <property type="entry name" value="POLO_box_1"/>
    <property type="match status" value="1"/>
</dbReference>
<keyword evidence="9 21" id="KW-0808">Transferase</keyword>
<dbReference type="PANTHER" id="PTHR24345">
    <property type="entry name" value="SERINE/THREONINE-PROTEIN KINASE PLK"/>
    <property type="match status" value="1"/>
</dbReference>
<dbReference type="PANTHER" id="PTHR24345:SF93">
    <property type="entry name" value="SERINE_THREONINE-PROTEIN KINASE PLK1"/>
    <property type="match status" value="1"/>
</dbReference>
<evidence type="ECO:0000313" key="24">
    <source>
        <dbReference type="EMBL" id="VDK42027.1"/>
    </source>
</evidence>
<dbReference type="GO" id="GO:0005737">
    <property type="term" value="C:cytoplasm"/>
    <property type="evidence" value="ECO:0007669"/>
    <property type="project" value="TreeGrafter"/>
</dbReference>
<evidence type="ECO:0000256" key="9">
    <source>
        <dbReference type="ARBA" id="ARBA00022679"/>
    </source>
</evidence>
<keyword evidence="15" id="KW-0206">Cytoskeleton</keyword>
<evidence type="ECO:0000256" key="19">
    <source>
        <dbReference type="ARBA" id="ARBA00048347"/>
    </source>
</evidence>
<dbReference type="Pfam" id="PF00659">
    <property type="entry name" value="POLO_box"/>
    <property type="match status" value="2"/>
</dbReference>
<name>A0A0M3JR45_ANISI</name>
<evidence type="ECO:0000256" key="3">
    <source>
        <dbReference type="ARBA" id="ARBA00004214"/>
    </source>
</evidence>
<evidence type="ECO:0000256" key="2">
    <source>
        <dbReference type="ARBA" id="ARBA00004186"/>
    </source>
</evidence>
<evidence type="ECO:0000256" key="13">
    <source>
        <dbReference type="ARBA" id="ARBA00022777"/>
    </source>
</evidence>
<protein>
    <recommendedName>
        <fullName evidence="21">Serine/threonine-protein kinase PLK</fullName>
        <ecNumber evidence="21">2.7.11.21</ecNumber>
    </recommendedName>
    <alternativeName>
        <fullName evidence="21">Polo-like kinase</fullName>
    </alternativeName>
</protein>
<accession>A0A0M3JR45</accession>
<dbReference type="Proteomes" id="UP000267096">
    <property type="component" value="Unassembled WGS sequence"/>
</dbReference>
<keyword evidence="13 21" id="KW-0418">Kinase</keyword>
<dbReference type="InterPro" id="IPR036947">
    <property type="entry name" value="POLO_box_dom_sf"/>
</dbReference>
<dbReference type="PROSITE" id="PS00108">
    <property type="entry name" value="PROTEIN_KINASE_ST"/>
    <property type="match status" value="1"/>
</dbReference>
<dbReference type="PROSITE" id="PS00107">
    <property type="entry name" value="PROTEIN_KINASE_ATP"/>
    <property type="match status" value="1"/>
</dbReference>
<dbReference type="FunFam" id="3.30.1120.30:FF:000003">
    <property type="entry name" value="Serine/threonine-protein kinase PLK"/>
    <property type="match status" value="1"/>
</dbReference>
<dbReference type="GO" id="GO:0005813">
    <property type="term" value="C:centrosome"/>
    <property type="evidence" value="ECO:0007669"/>
    <property type="project" value="UniProtKB-SubCell"/>
</dbReference>
<evidence type="ECO:0000313" key="25">
    <source>
        <dbReference type="Proteomes" id="UP000267096"/>
    </source>
</evidence>
<evidence type="ECO:0000256" key="11">
    <source>
        <dbReference type="ARBA" id="ARBA00022741"/>
    </source>
</evidence>
<evidence type="ECO:0000256" key="14">
    <source>
        <dbReference type="ARBA" id="ARBA00022840"/>
    </source>
</evidence>
<dbReference type="GO" id="GO:0051301">
    <property type="term" value="P:cell division"/>
    <property type="evidence" value="ECO:0007669"/>
    <property type="project" value="UniProtKB-KW"/>
</dbReference>
<dbReference type="GO" id="GO:0004674">
    <property type="term" value="F:protein serine/threonine kinase activity"/>
    <property type="evidence" value="ECO:0007669"/>
    <property type="project" value="UniProtKB-KW"/>
</dbReference>
<evidence type="ECO:0000256" key="17">
    <source>
        <dbReference type="ARBA" id="ARBA00023306"/>
    </source>
</evidence>
<dbReference type="EC" id="2.7.11.21" evidence="21"/>
<comment type="similarity">
    <text evidence="21">Belongs to the protein kinase superfamily. Ser/Thr protein kinase family. CDC5/Polo subfamily.</text>
</comment>
<feature type="domain" description="POLO box" evidence="23">
    <location>
        <begin position="406"/>
        <end position="484"/>
    </location>
</feature>
<dbReference type="Gene3D" id="3.30.1120.30">
    <property type="entry name" value="POLO box domain"/>
    <property type="match status" value="2"/>
</dbReference>
<keyword evidence="7" id="KW-0597">Phosphoprotein</keyword>
<dbReference type="InterPro" id="IPR000719">
    <property type="entry name" value="Prot_kinase_dom"/>
</dbReference>